<protein>
    <submittedName>
        <fullName evidence="1">Uncharacterized protein</fullName>
    </submittedName>
</protein>
<evidence type="ECO:0000313" key="1">
    <source>
        <dbReference type="EMBL" id="SDY31929.1"/>
    </source>
</evidence>
<sequence length="236" mass="25862">MPVRPPLPDSVSPPSTVNGWVYDDEASWNAHVWTAPDAPQSVAIFDHFDEVAVKAIDDRVQGLHNRAPVATVDAVENDRSASVVRAIDKAVDWMEAISPGAWKHPAVNEAVFDPPPGYELTHYYIESREVIVYYHREGTHEDQRPTGSTTADGLEVTTETYPYLVVKTWRGSGNATVALAPWDYAHETEMVDVRNPPDGCGLDISLTIARDYVAAVIGDDTNPPAVGQANLTAWTQ</sequence>
<organism evidence="1 2">
    <name type="scientific">Halobellus clavatus</name>
    <dbReference type="NCBI Taxonomy" id="660517"/>
    <lineage>
        <taxon>Archaea</taxon>
        <taxon>Methanobacteriati</taxon>
        <taxon>Methanobacteriota</taxon>
        <taxon>Stenosarchaea group</taxon>
        <taxon>Halobacteria</taxon>
        <taxon>Halobacteriales</taxon>
        <taxon>Haloferacaceae</taxon>
        <taxon>Halobellus</taxon>
    </lineage>
</organism>
<evidence type="ECO:0000313" key="2">
    <source>
        <dbReference type="Proteomes" id="UP000199170"/>
    </source>
</evidence>
<dbReference type="EMBL" id="FNPB01000011">
    <property type="protein sequence ID" value="SDY31929.1"/>
    <property type="molecule type" value="Genomic_DNA"/>
</dbReference>
<dbReference type="AlphaFoldDB" id="A0A1H3IXB1"/>
<proteinExistence type="predicted"/>
<keyword evidence="2" id="KW-1185">Reference proteome</keyword>
<dbReference type="Proteomes" id="UP000199170">
    <property type="component" value="Unassembled WGS sequence"/>
</dbReference>
<accession>A0A1H3IXB1</accession>
<reference evidence="2" key="1">
    <citation type="submission" date="2016-10" db="EMBL/GenBank/DDBJ databases">
        <authorList>
            <person name="Varghese N."/>
            <person name="Submissions S."/>
        </authorList>
    </citation>
    <scope>NUCLEOTIDE SEQUENCE [LARGE SCALE GENOMIC DNA]</scope>
    <source>
        <strain evidence="2">CGMCC 1.10118</strain>
    </source>
</reference>
<dbReference type="STRING" id="660517.SAMN04487946_11131"/>
<gene>
    <name evidence="1" type="ORF">SAMN04487946_11131</name>
</gene>
<name>A0A1H3IXB1_9EURY</name>